<dbReference type="PANTHER" id="PTHR36175:SF1">
    <property type="entry name" value="CYANOPHYCINASE"/>
    <property type="match status" value="1"/>
</dbReference>
<dbReference type="SUPFAM" id="SSF52317">
    <property type="entry name" value="Class I glutamine amidotransferase-like"/>
    <property type="match status" value="1"/>
</dbReference>
<proteinExistence type="inferred from homology"/>
<keyword evidence="6" id="KW-0645">Protease</keyword>
<gene>
    <name evidence="10" type="ORF">SAMN05216562_0878</name>
</gene>
<accession>A0A1H3WI21</accession>
<evidence type="ECO:0000256" key="5">
    <source>
        <dbReference type="ARBA" id="ARBA00015719"/>
    </source>
</evidence>
<dbReference type="GO" id="GO:0008241">
    <property type="term" value="F:peptidyl-dipeptidase activity"/>
    <property type="evidence" value="ECO:0007669"/>
    <property type="project" value="UniProtKB-EC"/>
</dbReference>
<dbReference type="GO" id="GO:0006508">
    <property type="term" value="P:proteolysis"/>
    <property type="evidence" value="ECO:0007669"/>
    <property type="project" value="UniProtKB-KW"/>
</dbReference>
<dbReference type="PANTHER" id="PTHR36175">
    <property type="entry name" value="CYANOPHYCINASE"/>
    <property type="match status" value="1"/>
</dbReference>
<evidence type="ECO:0000256" key="9">
    <source>
        <dbReference type="SAM" id="SignalP"/>
    </source>
</evidence>
<organism evidence="10 11">
    <name type="scientific">Microbulbifer marinus</name>
    <dbReference type="NCBI Taxonomy" id="658218"/>
    <lineage>
        <taxon>Bacteria</taxon>
        <taxon>Pseudomonadati</taxon>
        <taxon>Pseudomonadota</taxon>
        <taxon>Gammaproteobacteria</taxon>
        <taxon>Cellvibrionales</taxon>
        <taxon>Microbulbiferaceae</taxon>
        <taxon>Microbulbifer</taxon>
    </lineage>
</organism>
<dbReference type="Pfam" id="PF03575">
    <property type="entry name" value="Peptidase_S51"/>
    <property type="match status" value="1"/>
</dbReference>
<sequence length="420" mass="45460">MRFGIYGFSRTLITLLLGLVASHALAADRGKLMIVGGALRSDNATVYREFIASIPAAFPDVAIVPAASGRPAHYAEAFRQDMRLYGFAGQVHVLPVAVKDDPETPEDESRWRRGAYDRALVEQMERVGGVWFVGGDQTRITNTLLDADGSDTPLLAAIRRQLERGAIVGGTSAGAAIMSGTMIAAGDSLSALTQPPAARYTGMQSQESGQLLLATGLGFMPTGIVDQHFDRKSRLGRLVRALAPPLPEGERRGFGIDEDTAILVDRNSGEMQVLGRGNLILLDARRANFAKQKSHFGVDGIRLSVLSNGDSYNWKTGALRAAGGATVGNEAFAYQPQQGAGIALPNQRLDQLLGFSLLDNSDSRELRRYAFNETGRGVRFRFVQTDESRGFWRYGSGTKDQYSIGEVRLSVEPVTVQIKP</sequence>
<dbReference type="InterPro" id="IPR029062">
    <property type="entry name" value="Class_I_gatase-like"/>
</dbReference>
<dbReference type="NCBIfam" id="TIGR02069">
    <property type="entry name" value="cyanophycinase"/>
    <property type="match status" value="1"/>
</dbReference>
<dbReference type="Gene3D" id="3.40.50.880">
    <property type="match status" value="1"/>
</dbReference>
<feature type="chain" id="PRO_5011547306" description="Cyanophycinase" evidence="9">
    <location>
        <begin position="27"/>
        <end position="420"/>
    </location>
</feature>
<dbReference type="AlphaFoldDB" id="A0A1H3WI21"/>
<keyword evidence="8" id="KW-0720">Serine protease</keyword>
<keyword evidence="7" id="KW-0378">Hydrolase</keyword>
<evidence type="ECO:0000256" key="4">
    <source>
        <dbReference type="ARBA" id="ARBA00013115"/>
    </source>
</evidence>
<keyword evidence="11" id="KW-1185">Reference proteome</keyword>
<dbReference type="EMBL" id="FNQO01000001">
    <property type="protein sequence ID" value="SDZ86806.1"/>
    <property type="molecule type" value="Genomic_DNA"/>
</dbReference>
<reference evidence="11" key="1">
    <citation type="submission" date="2016-10" db="EMBL/GenBank/DDBJ databases">
        <authorList>
            <person name="Varghese N."/>
            <person name="Submissions S."/>
        </authorList>
    </citation>
    <scope>NUCLEOTIDE SEQUENCE [LARGE SCALE GENOMIC DNA]</scope>
    <source>
        <strain evidence="11">CGMCC 1.10657</strain>
    </source>
</reference>
<evidence type="ECO:0000256" key="6">
    <source>
        <dbReference type="ARBA" id="ARBA00022670"/>
    </source>
</evidence>
<protein>
    <recommendedName>
        <fullName evidence="5">Cyanophycinase</fullName>
        <ecNumber evidence="4">3.4.15.6</ecNumber>
    </recommendedName>
</protein>
<evidence type="ECO:0000256" key="8">
    <source>
        <dbReference type="ARBA" id="ARBA00022825"/>
    </source>
</evidence>
<evidence type="ECO:0000313" key="10">
    <source>
        <dbReference type="EMBL" id="SDZ86806.1"/>
    </source>
</evidence>
<comment type="catalytic activity">
    <reaction evidence="1">
        <text>[L-4-(L-arginin-2-N-yl)aspartate](n) + H2O = [L-4-(L-arginin-2-N-yl)aspartate](n-1) + L-4-(L-arginin-2-N-yl)aspartate</text>
        <dbReference type="Rhea" id="RHEA:12845"/>
        <dbReference type="Rhea" id="RHEA-COMP:13728"/>
        <dbReference type="Rhea" id="RHEA-COMP:13734"/>
        <dbReference type="ChEBI" id="CHEBI:15377"/>
        <dbReference type="ChEBI" id="CHEBI:137986"/>
        <dbReference type="ChEBI" id="CHEBI:137991"/>
        <dbReference type="EC" id="3.4.15.6"/>
    </reaction>
</comment>
<keyword evidence="9" id="KW-0732">Signal</keyword>
<comment type="function">
    <text evidence="2">Exopeptidase that catalyzes the hydrolytic cleavage of multi-L-arginyl-poly-L-aspartic acid (cyanophycin; a water-insoluble reserve polymer) into aspartate-arginine dipeptides.</text>
</comment>
<evidence type="ECO:0000256" key="3">
    <source>
        <dbReference type="ARBA" id="ARBA00006534"/>
    </source>
</evidence>
<dbReference type="STRING" id="658218.SAMN05216562_0878"/>
<evidence type="ECO:0000256" key="1">
    <source>
        <dbReference type="ARBA" id="ARBA00001092"/>
    </source>
</evidence>
<evidence type="ECO:0000256" key="2">
    <source>
        <dbReference type="ARBA" id="ARBA00002039"/>
    </source>
</evidence>
<dbReference type="CDD" id="cd03145">
    <property type="entry name" value="GAT1_cyanophycinase"/>
    <property type="match status" value="1"/>
</dbReference>
<feature type="signal peptide" evidence="9">
    <location>
        <begin position="1"/>
        <end position="26"/>
    </location>
</feature>
<comment type="similarity">
    <text evidence="3">Belongs to the peptidase S51 family.</text>
</comment>
<dbReference type="GO" id="GO:0008236">
    <property type="term" value="F:serine-type peptidase activity"/>
    <property type="evidence" value="ECO:0007669"/>
    <property type="project" value="UniProtKB-KW"/>
</dbReference>
<dbReference type="OrthoDB" id="9799980at2"/>
<evidence type="ECO:0000313" key="11">
    <source>
        <dbReference type="Proteomes" id="UP000198658"/>
    </source>
</evidence>
<name>A0A1H3WI21_9GAMM</name>
<dbReference type="EC" id="3.4.15.6" evidence="4"/>
<evidence type="ECO:0000256" key="7">
    <source>
        <dbReference type="ARBA" id="ARBA00022801"/>
    </source>
</evidence>
<dbReference type="Proteomes" id="UP000198658">
    <property type="component" value="Unassembled WGS sequence"/>
</dbReference>
<dbReference type="InterPro" id="IPR011811">
    <property type="entry name" value="Peptidase_S51_cyanophycinase"/>
</dbReference>
<dbReference type="InterPro" id="IPR005320">
    <property type="entry name" value="Peptidase_S51"/>
</dbReference>